<feature type="region of interest" description="Disordered" evidence="1">
    <location>
        <begin position="60"/>
        <end position="113"/>
    </location>
</feature>
<evidence type="ECO:0000256" key="1">
    <source>
        <dbReference type="SAM" id="MobiDB-lite"/>
    </source>
</evidence>
<gene>
    <name evidence="2" type="ORF">SDC9_76004</name>
</gene>
<proteinExistence type="predicted"/>
<feature type="compositionally biased region" description="Gly residues" evidence="1">
    <location>
        <begin position="84"/>
        <end position="108"/>
    </location>
</feature>
<dbReference type="AlphaFoldDB" id="A0A644YTU8"/>
<protein>
    <submittedName>
        <fullName evidence="2">Uncharacterized protein</fullName>
    </submittedName>
</protein>
<organism evidence="2">
    <name type="scientific">bioreactor metagenome</name>
    <dbReference type="NCBI Taxonomy" id="1076179"/>
    <lineage>
        <taxon>unclassified sequences</taxon>
        <taxon>metagenomes</taxon>
        <taxon>ecological metagenomes</taxon>
    </lineage>
</organism>
<feature type="compositionally biased region" description="Gly residues" evidence="1">
    <location>
        <begin position="1"/>
        <end position="11"/>
    </location>
</feature>
<sequence>MGTNGAFGGSGAAAWDQVRDEWTSLGGQSTDAPSNDAPGIDGDPAYDALLSAIAGALIGEDPDARRPSVPSFALSDTLPRRGGGRGGGGGSSGGGGASGGGGSSGGGRRVTAQAARGGSAIGAATAYRDRDSATLAGYGLTLEELDALSPRMRCARILDVAIGQAGHPDEQAMRQASLEQIKVLLASGPESSNLSGLEAIRNFIGELTVRLGLIELRDQILANSVTAKQAHQRETGLRQWVKAKVNKLDLGSYGTVTTRDFHQVARQMSADVLRLLKGERS</sequence>
<accession>A0A644YTU8</accession>
<name>A0A644YTU8_9ZZZZ</name>
<feature type="region of interest" description="Disordered" evidence="1">
    <location>
        <begin position="1"/>
        <end position="44"/>
    </location>
</feature>
<reference evidence="2" key="1">
    <citation type="submission" date="2019-08" db="EMBL/GenBank/DDBJ databases">
        <authorList>
            <person name="Kucharzyk K."/>
            <person name="Murdoch R.W."/>
            <person name="Higgins S."/>
            <person name="Loffler F."/>
        </authorList>
    </citation>
    <scope>NUCLEOTIDE SEQUENCE</scope>
</reference>
<dbReference type="EMBL" id="VSSQ01005517">
    <property type="protein sequence ID" value="MPM29464.1"/>
    <property type="molecule type" value="Genomic_DNA"/>
</dbReference>
<comment type="caution">
    <text evidence="2">The sequence shown here is derived from an EMBL/GenBank/DDBJ whole genome shotgun (WGS) entry which is preliminary data.</text>
</comment>
<evidence type="ECO:0000313" key="2">
    <source>
        <dbReference type="EMBL" id="MPM29464.1"/>
    </source>
</evidence>